<name>A0A5D8Z7P3_9GAMM</name>
<comment type="caution">
    <text evidence="1">The sequence shown here is derived from an EMBL/GenBank/DDBJ whole genome shotgun (WGS) entry which is preliminary data.</text>
</comment>
<gene>
    <name evidence="1" type="ORF">FW784_04205</name>
</gene>
<sequence length="130" mass="14463">MSIVGKRPEISGIAEALAAREPLFHRPEFGTARQDFERMMAAEFWEVGASGQIYSRAFVLDTLEQRHRAPVTEDLSVTGFGCQQLAADLFLASYTLDQSGRISRRATLWRQTPDGWQAVYHQGTIVACGS</sequence>
<dbReference type="Gene3D" id="3.10.450.50">
    <property type="match status" value="1"/>
</dbReference>
<protein>
    <submittedName>
        <fullName evidence="1">DUF4440 domain-containing protein</fullName>
    </submittedName>
</protein>
<accession>A0A5D8Z7P3</accession>
<keyword evidence="2" id="KW-1185">Reference proteome</keyword>
<dbReference type="EMBL" id="VTRV01000029">
    <property type="protein sequence ID" value="TZF90710.1"/>
    <property type="molecule type" value="Genomic_DNA"/>
</dbReference>
<dbReference type="RefSeq" id="WP_149352113.1">
    <property type="nucleotide sequence ID" value="NZ_VTRV01000029.1"/>
</dbReference>
<dbReference type="InterPro" id="IPR032710">
    <property type="entry name" value="NTF2-like_dom_sf"/>
</dbReference>
<organism evidence="1 2">
    <name type="scientific">Cognatilysobacter lacus</name>
    <dbReference type="NCBI Taxonomy" id="1643323"/>
    <lineage>
        <taxon>Bacteria</taxon>
        <taxon>Pseudomonadati</taxon>
        <taxon>Pseudomonadota</taxon>
        <taxon>Gammaproteobacteria</taxon>
        <taxon>Lysobacterales</taxon>
        <taxon>Lysobacteraceae</taxon>
        <taxon>Cognatilysobacter</taxon>
    </lineage>
</organism>
<evidence type="ECO:0000313" key="2">
    <source>
        <dbReference type="Proteomes" id="UP000323164"/>
    </source>
</evidence>
<dbReference type="Proteomes" id="UP000323164">
    <property type="component" value="Unassembled WGS sequence"/>
</dbReference>
<proteinExistence type="predicted"/>
<evidence type="ECO:0000313" key="1">
    <source>
        <dbReference type="EMBL" id="TZF90710.1"/>
    </source>
</evidence>
<reference evidence="1 2" key="1">
    <citation type="submission" date="2019-08" db="EMBL/GenBank/DDBJ databases">
        <title>Draft genome sequence of Lysobacter sp. UKS-15.</title>
        <authorList>
            <person name="Im W.-T."/>
        </authorList>
    </citation>
    <scope>NUCLEOTIDE SEQUENCE [LARGE SCALE GENOMIC DNA]</scope>
    <source>
        <strain evidence="1 2">UKS-15</strain>
    </source>
</reference>
<dbReference type="SUPFAM" id="SSF54427">
    <property type="entry name" value="NTF2-like"/>
    <property type="match status" value="1"/>
</dbReference>
<dbReference type="OrthoDB" id="121974at2"/>
<dbReference type="AlphaFoldDB" id="A0A5D8Z7P3"/>